<keyword evidence="4 8" id="KW-0762">Sugar transport</keyword>
<evidence type="ECO:0000256" key="7">
    <source>
        <dbReference type="ARBA" id="ARBA00023136"/>
    </source>
</evidence>
<feature type="transmembrane region" description="Helical" evidence="9">
    <location>
        <begin position="216"/>
        <end position="239"/>
    </location>
</feature>
<sequence>MKKVNSFLETKLAPIAVKVGTQRHLLAVRNGMLFAMPLIIIGSFFLILSSLPFPNYAEWLASHWDLGVWFNKIVNGSFGLMGLVASFGVAYNLAKSYKLDGVAPGIISLSSFLILTPEIVDKNEVSGFGYTYLGSGGLFVAIIVGIVSVEIYKIFIRKNIVIKMPETVPPEVSRSFSSLIPGFVIIAVFAIIQKVLEVSDLGNAHVLITNLLGGPLSLIGSSLLGTIVVVIITSLFWLCGIHGADVVGSVLYPIWYMNSDINRVAFQAGEAIPHIVSYPFMMNFVYMGGGGATLGLVIAIVLFGKSKQSKLMGGLTLAPGIFNINEPLMFGLPIVMNPMMFIPYILVPVMNVLICYLSMASGLVAKAVGINVGWTVPPIISGYLATGGHISGSILQIIVLLLDVIVYMLFFKIYDNQLLQEEAISEAQ</sequence>
<comment type="subcellular location">
    <subcellularLocation>
        <location evidence="1">Cell membrane</location>
        <topology evidence="1">Multi-pass membrane protein</topology>
    </subcellularLocation>
</comment>
<evidence type="ECO:0000313" key="11">
    <source>
        <dbReference type="EMBL" id="MDT2599389.1"/>
    </source>
</evidence>
<dbReference type="PIRSF" id="PIRSF006351">
    <property type="entry name" value="PTS_EIIC-Cellobiose"/>
    <property type="match status" value="1"/>
</dbReference>
<keyword evidence="12" id="KW-1185">Reference proteome</keyword>
<evidence type="ECO:0000256" key="2">
    <source>
        <dbReference type="ARBA" id="ARBA00022448"/>
    </source>
</evidence>
<gene>
    <name evidence="11" type="primary">celB</name>
    <name evidence="11" type="ORF">P7D85_06355</name>
</gene>
<proteinExistence type="predicted"/>
<evidence type="ECO:0000256" key="5">
    <source>
        <dbReference type="ARBA" id="ARBA00022692"/>
    </source>
</evidence>
<comment type="function">
    <text evidence="8">The phosphoenolpyruvate-dependent sugar phosphotransferase system (PTS), a major carbohydrate active -transport system, catalyzes the phosphorylation of incoming sugar substrates concomitant with their translocation across the cell membrane.</text>
</comment>
<keyword evidence="7 8" id="KW-0472">Membrane</keyword>
<dbReference type="InterPro" id="IPR051088">
    <property type="entry name" value="PTS_Sugar-EIIC/EIIB"/>
</dbReference>
<dbReference type="GO" id="GO:0016740">
    <property type="term" value="F:transferase activity"/>
    <property type="evidence" value="ECO:0007669"/>
    <property type="project" value="UniProtKB-KW"/>
</dbReference>
<dbReference type="PANTHER" id="PTHR33989">
    <property type="match status" value="1"/>
</dbReference>
<feature type="transmembrane region" description="Helical" evidence="9">
    <location>
        <begin position="132"/>
        <end position="155"/>
    </location>
</feature>
<evidence type="ECO:0000313" key="12">
    <source>
        <dbReference type="Proteomes" id="UP001252875"/>
    </source>
</evidence>
<evidence type="ECO:0000256" key="1">
    <source>
        <dbReference type="ARBA" id="ARBA00004651"/>
    </source>
</evidence>
<name>A0ABU3EX02_9ENTE</name>
<dbReference type="NCBIfam" id="TIGR00359">
    <property type="entry name" value="cello_pts_IIC"/>
    <property type="match status" value="1"/>
</dbReference>
<feature type="transmembrane region" description="Helical" evidence="9">
    <location>
        <begin position="73"/>
        <end position="94"/>
    </location>
</feature>
<dbReference type="PANTHER" id="PTHR33989:SF4">
    <property type="entry name" value="PTS SYSTEM N,N'-DIACETYLCHITOBIOSE-SPECIFIC EIIC COMPONENT"/>
    <property type="match status" value="1"/>
</dbReference>
<keyword evidence="2 8" id="KW-0813">Transport</keyword>
<comment type="caution">
    <text evidence="11">The sequence shown here is derived from an EMBL/GenBank/DDBJ whole genome shotgun (WGS) entry which is preliminary data.</text>
</comment>
<organism evidence="11 12">
    <name type="scientific">Enterococcus hulanensis</name>
    <dbReference type="NCBI Taxonomy" id="2559929"/>
    <lineage>
        <taxon>Bacteria</taxon>
        <taxon>Bacillati</taxon>
        <taxon>Bacillota</taxon>
        <taxon>Bacilli</taxon>
        <taxon>Lactobacillales</taxon>
        <taxon>Enterococcaceae</taxon>
        <taxon>Enterococcus</taxon>
    </lineage>
</organism>
<feature type="transmembrane region" description="Helical" evidence="9">
    <location>
        <begin position="324"/>
        <end position="346"/>
    </location>
</feature>
<dbReference type="Proteomes" id="UP001252875">
    <property type="component" value="Unassembled WGS sequence"/>
</dbReference>
<keyword evidence="6 9" id="KW-1133">Transmembrane helix</keyword>
<evidence type="ECO:0000256" key="9">
    <source>
        <dbReference type="SAM" id="Phobius"/>
    </source>
</evidence>
<evidence type="ECO:0000256" key="3">
    <source>
        <dbReference type="ARBA" id="ARBA00022475"/>
    </source>
</evidence>
<reference evidence="11 12" key="1">
    <citation type="submission" date="2023-03" db="EMBL/GenBank/DDBJ databases">
        <authorList>
            <person name="Shen W."/>
            <person name="Cai J."/>
        </authorList>
    </citation>
    <scope>NUCLEOTIDE SEQUENCE [LARGE SCALE GENOMIC DNA]</scope>
    <source>
        <strain evidence="11 12">D6-4</strain>
    </source>
</reference>
<dbReference type="InterPro" id="IPR003352">
    <property type="entry name" value="PTS_EIIC"/>
</dbReference>
<dbReference type="Pfam" id="PF02378">
    <property type="entry name" value="PTS_EIIC"/>
    <property type="match status" value="1"/>
</dbReference>
<feature type="transmembrane region" description="Helical" evidence="9">
    <location>
        <begin position="32"/>
        <end position="53"/>
    </location>
</feature>
<keyword evidence="5 9" id="KW-0812">Transmembrane</keyword>
<protein>
    <recommendedName>
        <fullName evidence="8">Permease IIC component</fullName>
    </recommendedName>
</protein>
<evidence type="ECO:0000256" key="6">
    <source>
        <dbReference type="ARBA" id="ARBA00022989"/>
    </source>
</evidence>
<evidence type="ECO:0000259" key="10">
    <source>
        <dbReference type="PROSITE" id="PS51105"/>
    </source>
</evidence>
<feature type="transmembrane region" description="Helical" evidence="9">
    <location>
        <begin position="101"/>
        <end position="120"/>
    </location>
</feature>
<keyword evidence="11" id="KW-0808">Transferase</keyword>
<dbReference type="PROSITE" id="PS51105">
    <property type="entry name" value="PTS_EIIC_TYPE_3"/>
    <property type="match status" value="1"/>
</dbReference>
<feature type="transmembrane region" description="Helical" evidence="9">
    <location>
        <begin position="284"/>
        <end position="304"/>
    </location>
</feature>
<feature type="domain" description="PTS EIIC type-3" evidence="10">
    <location>
        <begin position="8"/>
        <end position="410"/>
    </location>
</feature>
<dbReference type="InterPro" id="IPR004501">
    <property type="entry name" value="PTS_EIIC_3"/>
</dbReference>
<feature type="transmembrane region" description="Helical" evidence="9">
    <location>
        <begin position="176"/>
        <end position="196"/>
    </location>
</feature>
<keyword evidence="3 8" id="KW-1003">Cell membrane</keyword>
<dbReference type="RefSeq" id="WP_221676950.1">
    <property type="nucleotide sequence ID" value="NZ_JARPYF010000012.1"/>
</dbReference>
<evidence type="ECO:0000256" key="4">
    <source>
        <dbReference type="ARBA" id="ARBA00022597"/>
    </source>
</evidence>
<feature type="transmembrane region" description="Helical" evidence="9">
    <location>
        <begin position="394"/>
        <end position="411"/>
    </location>
</feature>
<dbReference type="InterPro" id="IPR004796">
    <property type="entry name" value="PTS_IIC_cello"/>
</dbReference>
<accession>A0ABU3EX02</accession>
<dbReference type="EMBL" id="JARPYI010000002">
    <property type="protein sequence ID" value="MDT2599389.1"/>
    <property type="molecule type" value="Genomic_DNA"/>
</dbReference>
<evidence type="ECO:0000256" key="8">
    <source>
        <dbReference type="PIRNR" id="PIRNR006351"/>
    </source>
</evidence>
<dbReference type="NCBIfam" id="TIGR00410">
    <property type="entry name" value="lacE"/>
    <property type="match status" value="1"/>
</dbReference>
<feature type="transmembrane region" description="Helical" evidence="9">
    <location>
        <begin position="353"/>
        <end position="374"/>
    </location>
</feature>